<dbReference type="Proteomes" id="UP000235387">
    <property type="component" value="Unassembled WGS sequence"/>
</dbReference>
<dbReference type="GO" id="GO:0005096">
    <property type="term" value="F:GTPase activator activity"/>
    <property type="evidence" value="ECO:0007669"/>
    <property type="project" value="UniProtKB-KW"/>
</dbReference>
<comment type="caution">
    <text evidence="5">The sequence shown here is derived from an EMBL/GenBank/DDBJ whole genome shotgun (WGS) entry which is preliminary data.</text>
</comment>
<dbReference type="RefSeq" id="WP_102391557.1">
    <property type="nucleotide sequence ID" value="NZ_JBFRLP010000025.1"/>
</dbReference>
<accession>A0A2N7L7K9</accession>
<proteinExistence type="inferred from homology"/>
<gene>
    <name evidence="3" type="primary">yihI</name>
    <name evidence="5" type="ORF">BCT23_21200</name>
</gene>
<evidence type="ECO:0000256" key="1">
    <source>
        <dbReference type="ARBA" id="ARBA00022468"/>
    </source>
</evidence>
<dbReference type="Pfam" id="PF04220">
    <property type="entry name" value="YihI"/>
    <property type="match status" value="1"/>
</dbReference>
<keyword evidence="2 3" id="KW-0690">Ribosome biogenesis</keyword>
<dbReference type="STRING" id="1190603.A1OO_00210"/>
<feature type="compositionally biased region" description="Basic and acidic residues" evidence="4">
    <location>
        <begin position="79"/>
        <end position="89"/>
    </location>
</feature>
<feature type="region of interest" description="Disordered" evidence="4">
    <location>
        <begin position="148"/>
        <end position="169"/>
    </location>
</feature>
<organism evidence="5 6">
    <name type="scientific">Enterovibrio norvegicus</name>
    <dbReference type="NCBI Taxonomy" id="188144"/>
    <lineage>
        <taxon>Bacteria</taxon>
        <taxon>Pseudomonadati</taxon>
        <taxon>Pseudomonadota</taxon>
        <taxon>Gammaproteobacteria</taxon>
        <taxon>Vibrionales</taxon>
        <taxon>Vibrionaceae</taxon>
        <taxon>Enterovibrio</taxon>
    </lineage>
</organism>
<evidence type="ECO:0000256" key="3">
    <source>
        <dbReference type="HAMAP-Rule" id="MF_01058"/>
    </source>
</evidence>
<dbReference type="EMBL" id="MDAL01000035">
    <property type="protein sequence ID" value="PMN90101.1"/>
    <property type="molecule type" value="Genomic_DNA"/>
</dbReference>
<evidence type="ECO:0000313" key="5">
    <source>
        <dbReference type="EMBL" id="PMN90101.1"/>
    </source>
</evidence>
<dbReference type="HAMAP" id="MF_01058">
    <property type="entry name" value="GAP_YihI"/>
    <property type="match status" value="1"/>
</dbReference>
<feature type="region of interest" description="Disordered" evidence="4">
    <location>
        <begin position="1"/>
        <end position="89"/>
    </location>
</feature>
<name>A0A2N7L7K9_9GAMM</name>
<comment type="similarity">
    <text evidence="3">Belongs to the YihI family.</text>
</comment>
<comment type="subunit">
    <text evidence="3">Interacts with Der.</text>
</comment>
<evidence type="ECO:0000313" key="6">
    <source>
        <dbReference type="Proteomes" id="UP000235387"/>
    </source>
</evidence>
<keyword evidence="1 3" id="KW-0343">GTPase activation</keyword>
<reference evidence="6" key="1">
    <citation type="submission" date="2016-07" db="EMBL/GenBank/DDBJ databases">
        <title>Nontailed viruses are major unrecognized killers of bacteria in the ocean.</title>
        <authorList>
            <person name="Kauffman K."/>
            <person name="Hussain F."/>
            <person name="Yang J."/>
            <person name="Arevalo P."/>
            <person name="Brown J."/>
            <person name="Cutler M."/>
            <person name="Kelly L."/>
            <person name="Polz M.F."/>
        </authorList>
    </citation>
    <scope>NUCLEOTIDE SEQUENCE [LARGE SCALE GENOMIC DNA]</scope>
    <source>
        <strain evidence="6">10N.261.45.A10</strain>
    </source>
</reference>
<dbReference type="NCBIfam" id="NF003560">
    <property type="entry name" value="PRK05244.1-1"/>
    <property type="match status" value="1"/>
</dbReference>
<dbReference type="AlphaFoldDB" id="A0A2N7L7K9"/>
<protein>
    <recommendedName>
        <fullName evidence="3">Der GTPase-activating protein YihI</fullName>
    </recommendedName>
</protein>
<comment type="function">
    <text evidence="3">A GTPase-activating protein (GAP) that modifies Der/EngA GTPase function. May play a role in ribosome biogenesis.</text>
</comment>
<sequence length="183" mass="20607">MTRKKKARKVGSEGPAQYNDRSLSKDDVASLARKRANRRKGLKAGSRHSDGKVEKQRQINATRDPRLGSKKPIALIVEQKPHPKSAEGKKVRRLDAAKELDMLENDAQLNVLLDRIENGEKLGAGLQSYVDEKLDRIEALMAQLGLLEEEQEEAPVEQPKGKKSRRGDDDLLAEFENLKFDQE</sequence>
<dbReference type="InterPro" id="IPR007336">
    <property type="entry name" value="YihI"/>
</dbReference>
<dbReference type="GO" id="GO:0042254">
    <property type="term" value="P:ribosome biogenesis"/>
    <property type="evidence" value="ECO:0007669"/>
    <property type="project" value="UniProtKB-KW"/>
</dbReference>
<evidence type="ECO:0000256" key="2">
    <source>
        <dbReference type="ARBA" id="ARBA00022517"/>
    </source>
</evidence>
<evidence type="ECO:0000256" key="4">
    <source>
        <dbReference type="SAM" id="MobiDB-lite"/>
    </source>
</evidence>
<feature type="compositionally biased region" description="Basic residues" evidence="4">
    <location>
        <begin position="32"/>
        <end position="46"/>
    </location>
</feature>
<feature type="compositionally biased region" description="Basic and acidic residues" evidence="4">
    <location>
        <begin position="47"/>
        <end position="67"/>
    </location>
</feature>